<feature type="domain" description="ABC3 transporter permease C-terminal" evidence="7">
    <location>
        <begin position="715"/>
        <end position="828"/>
    </location>
</feature>
<keyword evidence="3 6" id="KW-0812">Transmembrane</keyword>
<dbReference type="AlphaFoldDB" id="A0A1X7AFF2"/>
<keyword evidence="2" id="KW-1003">Cell membrane</keyword>
<dbReference type="GO" id="GO:0005886">
    <property type="term" value="C:plasma membrane"/>
    <property type="evidence" value="ECO:0007669"/>
    <property type="project" value="UniProtKB-SubCell"/>
</dbReference>
<organism evidence="8 9">
    <name type="scientific">Parendozoicomonas haliclonae</name>
    <dbReference type="NCBI Taxonomy" id="1960125"/>
    <lineage>
        <taxon>Bacteria</taxon>
        <taxon>Pseudomonadati</taxon>
        <taxon>Pseudomonadota</taxon>
        <taxon>Gammaproteobacteria</taxon>
        <taxon>Oceanospirillales</taxon>
        <taxon>Endozoicomonadaceae</taxon>
        <taxon>Parendozoicomonas</taxon>
    </lineage>
</organism>
<feature type="domain" description="ABC3 transporter permease C-terminal" evidence="7">
    <location>
        <begin position="268"/>
        <end position="378"/>
    </location>
</feature>
<dbReference type="Proteomes" id="UP000196573">
    <property type="component" value="Unassembled WGS sequence"/>
</dbReference>
<accession>A0A1X7AFF2</accession>
<feature type="transmembrane region" description="Helical" evidence="6">
    <location>
        <begin position="422"/>
        <end position="445"/>
    </location>
</feature>
<feature type="transmembrane region" description="Helical" evidence="6">
    <location>
        <begin position="352"/>
        <end position="378"/>
    </location>
</feature>
<dbReference type="OrthoDB" id="5292592at2"/>
<dbReference type="PANTHER" id="PTHR30287">
    <property type="entry name" value="MEMBRANE COMPONENT OF PREDICTED ABC SUPERFAMILY METABOLITE UPTAKE TRANSPORTER"/>
    <property type="match status" value="1"/>
</dbReference>
<dbReference type="Pfam" id="PF02687">
    <property type="entry name" value="FtsX"/>
    <property type="match status" value="2"/>
</dbReference>
<evidence type="ECO:0000313" key="8">
    <source>
        <dbReference type="EMBL" id="SMA35502.1"/>
    </source>
</evidence>
<gene>
    <name evidence="8" type="ORF">EHSB41UT_00536</name>
</gene>
<dbReference type="RefSeq" id="WP_087106600.1">
    <property type="nucleotide sequence ID" value="NZ_CBCSCN010000004.1"/>
</dbReference>
<feature type="transmembrane region" description="Helical" evidence="6">
    <location>
        <begin position="306"/>
        <end position="332"/>
    </location>
</feature>
<keyword evidence="4 6" id="KW-1133">Transmembrane helix</keyword>
<evidence type="ECO:0000256" key="1">
    <source>
        <dbReference type="ARBA" id="ARBA00004651"/>
    </source>
</evidence>
<evidence type="ECO:0000259" key="7">
    <source>
        <dbReference type="Pfam" id="PF02687"/>
    </source>
</evidence>
<feature type="transmembrane region" description="Helical" evidence="6">
    <location>
        <begin position="262"/>
        <end position="285"/>
    </location>
</feature>
<keyword evidence="5 6" id="KW-0472">Membrane</keyword>
<evidence type="ECO:0000256" key="5">
    <source>
        <dbReference type="ARBA" id="ARBA00023136"/>
    </source>
</evidence>
<sequence>MSQMSAIRNLALSWRFMIRDWRAGELWLLVLSILMAVSVSTAIALFSDRLQLALGRQVAEVLGADMMIRSPRQLSEQVAAEIKVQGLRRSEVLEFPSVVMAGDEMHLVSAKAVENNYPLRGHIRTAPEPFAADEAVSDTPAPGEAWLEPRLFPLLGVKVGDTVTLGAKDLVVTRAITLETDRGGDFYSFSPRLMFNFADVEATQVVQPGSRVSWKMLLAGEPDQLKDFEASVKEKLDASERLVLADDSRRDLRNSVVRLKQFLGLGSMAAIVLAGIAIAMASRRFAERRFDNSAIMRCFGGSRRQVLNLLIGELVLLAVLVAIPGVLLGWLLQSGLVVLLKGVLPAWLPQPGLLPLFVGGATGVVTLLGFGLAPLLRLQHVTPLRVLRRDLVPAPASSWLVYGFSLTAMVLLLWYYTGQLLMTVGLVLAGAAILVAVSLLVKLLLLQLNRKGQSKPMPLYWRLGFQRIVQESGHSTAQLLAFSLTFMAMAIVLALRTDLLDRWQQDLPEDTPNYFALNIQPAEVKGYRQFLESKEIATDSLYPIVRGRLVKINNVDVREAVSKEERGHNSLNRELNLTWSDTLPETNAILEGEWWQDGQKDGISIEEELAGHLGIKMGDKLSFMITGRPLEGTVTSIRKVEWESFQPNFYIIFPEGVLDNYPASWLNSFYLDTEDKVLLNSLITQFPTLTLLDLDSVISQVRAMLEQSVVAVEAMLVALLLAGLLVMASVIESSIDLRLQEGALIRSLGGTRRQLLIMQAGEFVLFGAVSGVIATAGTELCIYWLNTRVFELPWQPLWWLWITLPVAGALVIGFAGWLGVRRIIRQPPSVILKEL</sequence>
<feature type="transmembrane region" description="Helical" evidence="6">
    <location>
        <begin position="763"/>
        <end position="785"/>
    </location>
</feature>
<evidence type="ECO:0000256" key="3">
    <source>
        <dbReference type="ARBA" id="ARBA00022692"/>
    </source>
</evidence>
<keyword evidence="9" id="KW-1185">Reference proteome</keyword>
<dbReference type="PANTHER" id="PTHR30287:SF1">
    <property type="entry name" value="INNER MEMBRANE PROTEIN"/>
    <property type="match status" value="1"/>
</dbReference>
<dbReference type="InterPro" id="IPR038766">
    <property type="entry name" value="Membrane_comp_ABC_pdt"/>
</dbReference>
<name>A0A1X7AFF2_9GAMM</name>
<dbReference type="EMBL" id="FWPT01000001">
    <property type="protein sequence ID" value="SMA35502.1"/>
    <property type="molecule type" value="Genomic_DNA"/>
</dbReference>
<evidence type="ECO:0000256" key="6">
    <source>
        <dbReference type="SAM" id="Phobius"/>
    </source>
</evidence>
<evidence type="ECO:0000256" key="4">
    <source>
        <dbReference type="ARBA" id="ARBA00022989"/>
    </source>
</evidence>
<evidence type="ECO:0000256" key="2">
    <source>
        <dbReference type="ARBA" id="ARBA00022475"/>
    </source>
</evidence>
<protein>
    <submittedName>
        <fullName evidence="8">FtsX-like permease family protein</fullName>
    </submittedName>
</protein>
<evidence type="ECO:0000313" key="9">
    <source>
        <dbReference type="Proteomes" id="UP000196573"/>
    </source>
</evidence>
<dbReference type="InterPro" id="IPR003838">
    <property type="entry name" value="ABC3_permease_C"/>
</dbReference>
<feature type="transmembrane region" description="Helical" evidence="6">
    <location>
        <begin position="399"/>
        <end position="416"/>
    </location>
</feature>
<comment type="subcellular location">
    <subcellularLocation>
        <location evidence="1">Cell membrane</location>
        <topology evidence="1">Multi-pass membrane protein</topology>
    </subcellularLocation>
</comment>
<feature type="transmembrane region" description="Helical" evidence="6">
    <location>
        <begin position="797"/>
        <end position="820"/>
    </location>
</feature>
<reference evidence="8 9" key="1">
    <citation type="submission" date="2017-03" db="EMBL/GenBank/DDBJ databases">
        <authorList>
            <person name="Afonso C.L."/>
            <person name="Miller P.J."/>
            <person name="Scott M.A."/>
            <person name="Spackman E."/>
            <person name="Goraichik I."/>
            <person name="Dimitrov K.M."/>
            <person name="Suarez D.L."/>
            <person name="Swayne D.E."/>
        </authorList>
    </citation>
    <scope>NUCLEOTIDE SEQUENCE [LARGE SCALE GENOMIC DNA]</scope>
    <source>
        <strain evidence="8">SB41UT1</strain>
    </source>
</reference>
<feature type="transmembrane region" description="Helical" evidence="6">
    <location>
        <begin position="709"/>
        <end position="731"/>
    </location>
</feature>
<proteinExistence type="predicted"/>